<feature type="compositionally biased region" description="Basic and acidic residues" evidence="1">
    <location>
        <begin position="832"/>
        <end position="849"/>
    </location>
</feature>
<feature type="compositionally biased region" description="Basic and acidic residues" evidence="1">
    <location>
        <begin position="1389"/>
        <end position="1399"/>
    </location>
</feature>
<feature type="compositionally biased region" description="Polar residues" evidence="1">
    <location>
        <begin position="616"/>
        <end position="634"/>
    </location>
</feature>
<feature type="region of interest" description="Disordered" evidence="1">
    <location>
        <begin position="1317"/>
        <end position="1399"/>
    </location>
</feature>
<dbReference type="Proteomes" id="UP000723463">
    <property type="component" value="Unassembled WGS sequence"/>
</dbReference>
<evidence type="ECO:0000313" key="3">
    <source>
        <dbReference type="Proteomes" id="UP000723463"/>
    </source>
</evidence>
<feature type="compositionally biased region" description="Polar residues" evidence="1">
    <location>
        <begin position="759"/>
        <end position="771"/>
    </location>
</feature>
<proteinExistence type="predicted"/>
<feature type="compositionally biased region" description="Polar residues" evidence="1">
    <location>
        <begin position="850"/>
        <end position="870"/>
    </location>
</feature>
<dbReference type="CDD" id="cd12148">
    <property type="entry name" value="fungal_TF_MHR"/>
    <property type="match status" value="1"/>
</dbReference>
<feature type="region of interest" description="Disordered" evidence="1">
    <location>
        <begin position="1198"/>
        <end position="1217"/>
    </location>
</feature>
<feature type="compositionally biased region" description="Basic and acidic residues" evidence="1">
    <location>
        <begin position="636"/>
        <end position="659"/>
    </location>
</feature>
<protein>
    <recommendedName>
        <fullName evidence="4">Transcription factor domain-containing protein</fullName>
    </recommendedName>
</protein>
<comment type="caution">
    <text evidence="2">The sequence shown here is derived from an EMBL/GenBank/DDBJ whole genome shotgun (WGS) entry which is preliminary data.</text>
</comment>
<feature type="compositionally biased region" description="Polar residues" evidence="1">
    <location>
        <begin position="810"/>
        <end position="828"/>
    </location>
</feature>
<feature type="compositionally biased region" description="Basic and acidic residues" evidence="1">
    <location>
        <begin position="888"/>
        <end position="902"/>
    </location>
</feature>
<evidence type="ECO:0000313" key="2">
    <source>
        <dbReference type="EMBL" id="KAF9543148.1"/>
    </source>
</evidence>
<gene>
    <name evidence="2" type="ORF">EC957_001210</name>
</gene>
<name>A0A9P6K2F5_9FUNG</name>
<feature type="region of interest" description="Disordered" evidence="1">
    <location>
        <begin position="1034"/>
        <end position="1134"/>
    </location>
</feature>
<organism evidence="2 3">
    <name type="scientific">Mortierella hygrophila</name>
    <dbReference type="NCBI Taxonomy" id="979708"/>
    <lineage>
        <taxon>Eukaryota</taxon>
        <taxon>Fungi</taxon>
        <taxon>Fungi incertae sedis</taxon>
        <taxon>Mucoromycota</taxon>
        <taxon>Mortierellomycotina</taxon>
        <taxon>Mortierellomycetes</taxon>
        <taxon>Mortierellales</taxon>
        <taxon>Mortierellaceae</taxon>
        <taxon>Mortierella</taxon>
    </lineage>
</organism>
<reference evidence="2" key="1">
    <citation type="journal article" date="2020" name="Fungal Divers.">
        <title>Resolving the Mortierellaceae phylogeny through synthesis of multi-gene phylogenetics and phylogenomics.</title>
        <authorList>
            <person name="Vandepol N."/>
            <person name="Liber J."/>
            <person name="Desiro A."/>
            <person name="Na H."/>
            <person name="Kennedy M."/>
            <person name="Barry K."/>
            <person name="Grigoriev I.V."/>
            <person name="Miller A.N."/>
            <person name="O'Donnell K."/>
            <person name="Stajich J.E."/>
            <person name="Bonito G."/>
        </authorList>
    </citation>
    <scope>NUCLEOTIDE SEQUENCE</scope>
    <source>
        <strain evidence="2">NRRL 2591</strain>
    </source>
</reference>
<keyword evidence="3" id="KW-1185">Reference proteome</keyword>
<feature type="compositionally biased region" description="Polar residues" evidence="1">
    <location>
        <begin position="1035"/>
        <end position="1058"/>
    </location>
</feature>
<evidence type="ECO:0008006" key="4">
    <source>
        <dbReference type="Google" id="ProtNLM"/>
    </source>
</evidence>
<feature type="compositionally biased region" description="Basic and acidic residues" evidence="1">
    <location>
        <begin position="1080"/>
        <end position="1094"/>
    </location>
</feature>
<feature type="compositionally biased region" description="Basic and acidic residues" evidence="1">
    <location>
        <begin position="704"/>
        <end position="713"/>
    </location>
</feature>
<evidence type="ECO:0000256" key="1">
    <source>
        <dbReference type="SAM" id="MobiDB-lite"/>
    </source>
</evidence>
<feature type="compositionally biased region" description="Polar residues" evidence="1">
    <location>
        <begin position="907"/>
        <end position="926"/>
    </location>
</feature>
<dbReference type="EMBL" id="JAAAXW010000120">
    <property type="protein sequence ID" value="KAF9543148.1"/>
    <property type="molecule type" value="Genomic_DNA"/>
</dbReference>
<accession>A0A9P6K2F5</accession>
<sequence>MSSPSAEFSSNTPDSKMLWLTSPNAIMQSLMDAADPDLYAYRDPFAADDVAPSPTILRELVGFYLQYMHPIHGLVDPQAPDFWTRLDLRMEPKVASIVYAMCTIGAVFKSSTPSPGVRDELVYEFYRRTWTLKDERPRDIVTIQTILIMHSFFDLTSQVDEANSSFRLMAEIADEIELGTHVLELAHREKLSKEDILVRNTWRLFVWNEVMGLTISKQSSKVVPTKDLSSSALDVRPDEVPGSKTPIAEVVHYHLGNLFKIFQLITRIKLPMSPRDLHAVTNILDAFIAWQNSLPKHLRSPGSRTTFASGKGTVSPSAYTLDLYFRLGRILLLNSLPSSVRSSPTGLGPRRESPLRILATCANGITATVGDLIKEPELRNYCMAHGLRCLAEAAMLQLANSKELDPAISTPAKVNFMKTLWCIRQFNFSLPLDVLNLTLAPFDTVGKIPSSSSNQDIALTELSRKTFRPRTSSVSSVSMESPVFFAPPRAKRDISLASDYSSSTTSAQEGSHPTIYEADEPDTKHAIRIAPVSPLQDGAAASLLALSLESPTTTQSLATAALAYNRPPESPLDGAEVLTSHTLSLARDEYEGDRSRSSSISVLSLRTESPTTHFVSFTDVQSHPAMSQRSSLPASTRREPADSHSLHIQDYRPPSDTHPHPLSPRQSRADLQRPLYHRSMNTFPSPHHEGSWTSHDGHHHRGASVHDDGDQSRASKALPSSSSATGSAWPSELPGTEPYGPGRSFHYEGDSVLPRSDQQRPPTFPSTSSAYSVPIPHDRGFMTGSSRSLLASERQDTSSTQYARHDESHQYGQTQWKSASEHSNQPSGPHTRPKEHNQRSPRETRHLREMQSQSNTGRDMDAYQTQQQVSDFHDPPPSRPHGHYHPSRRLDSKVGGEQDPRRLFASAQHTDSYFSSVKATSVSQLSPEYASRALAQGATSFPEDRRRELPLGSQDPASPPSHRQDPETVHARLEFEARMEEKARLRHHHQQQQHHHTYHRHSIDESVMSLSTVPARTPLEQPSRGDVTKMGVYEQESSQSIVDLSSPQWSISPQSTTARPIAMPGSRTGSRRPSAVARQESPRFREAPSRDRGTESSSEEPFLGGGGSGSQDKGNVPSEGRAEPTPSLHAGRKRPSISMYAIAMDEEAALLRSRSGGAVTDSEQAYVQRGADSGSSLPLEGGNVAAYRAVAAYNLDPLHQDGQGGSRPPEKSQISSTHAIERQEQGVGLGLSGITPPMRYAQHAFPRDQQQQHPLGGEQHPPVDYRRQYRSTEHPQHSRPVERYQPYPLYRSIYPPPLPSHSPQEVVRLYRSQEIPPSYDPASLSHSRPQHRSMPILHPLGPIQSISQPLAQQEWPPANPRPVALGASTSRGDGHADADETMSSGYSDLIRDPVRRKYH</sequence>
<feature type="region of interest" description="Disordered" evidence="1">
    <location>
        <begin position="616"/>
        <end position="969"/>
    </location>
</feature>
<feature type="compositionally biased region" description="Low complexity" evidence="1">
    <location>
        <begin position="714"/>
        <end position="731"/>
    </location>
</feature>